<name>A0AA35YP90_LACSI</name>
<accession>A0AA35YP90</accession>
<reference evidence="2" key="1">
    <citation type="submission" date="2023-04" db="EMBL/GenBank/DDBJ databases">
        <authorList>
            <person name="Vijverberg K."/>
            <person name="Xiong W."/>
            <person name="Schranz E."/>
        </authorList>
    </citation>
    <scope>NUCLEOTIDE SEQUENCE</scope>
</reference>
<evidence type="ECO:0000313" key="3">
    <source>
        <dbReference type="Proteomes" id="UP001177003"/>
    </source>
</evidence>
<evidence type="ECO:0000313" key="2">
    <source>
        <dbReference type="EMBL" id="CAI9277417.1"/>
    </source>
</evidence>
<dbReference type="EMBL" id="OX465079">
    <property type="protein sequence ID" value="CAI9277417.1"/>
    <property type="molecule type" value="Genomic_DNA"/>
</dbReference>
<feature type="region of interest" description="Disordered" evidence="1">
    <location>
        <begin position="147"/>
        <end position="173"/>
    </location>
</feature>
<evidence type="ECO:0000256" key="1">
    <source>
        <dbReference type="SAM" id="MobiDB-lite"/>
    </source>
</evidence>
<dbReference type="AlphaFoldDB" id="A0AA35YP90"/>
<protein>
    <submittedName>
        <fullName evidence="2">Uncharacterized protein</fullName>
    </submittedName>
</protein>
<sequence length="187" mass="21190">MRSQPFTRFSRLTSLPLLHRSPSPSFQPSISPEIKLLLTSDNRPAPTLLTCTNSSLHLSFTDMSSNDPRWGYGKPIEGKGNALVICDFWNFLSKGRITRHKHHLVGDSPQIKKSEQIPRFDDAFVDINDKDEEATTNIDFFQWKSKRPMSSSSSTVNTKNPTKGPLDVMYPPSKITRTRKGELGWNL</sequence>
<keyword evidence="3" id="KW-1185">Reference proteome</keyword>
<organism evidence="2 3">
    <name type="scientific">Lactuca saligna</name>
    <name type="common">Willowleaf lettuce</name>
    <dbReference type="NCBI Taxonomy" id="75948"/>
    <lineage>
        <taxon>Eukaryota</taxon>
        <taxon>Viridiplantae</taxon>
        <taxon>Streptophyta</taxon>
        <taxon>Embryophyta</taxon>
        <taxon>Tracheophyta</taxon>
        <taxon>Spermatophyta</taxon>
        <taxon>Magnoliopsida</taxon>
        <taxon>eudicotyledons</taxon>
        <taxon>Gunneridae</taxon>
        <taxon>Pentapetalae</taxon>
        <taxon>asterids</taxon>
        <taxon>campanulids</taxon>
        <taxon>Asterales</taxon>
        <taxon>Asteraceae</taxon>
        <taxon>Cichorioideae</taxon>
        <taxon>Cichorieae</taxon>
        <taxon>Lactucinae</taxon>
        <taxon>Lactuca</taxon>
    </lineage>
</organism>
<gene>
    <name evidence="2" type="ORF">LSALG_LOCUS17346</name>
</gene>
<dbReference type="Proteomes" id="UP001177003">
    <property type="component" value="Chromosome 3"/>
</dbReference>
<proteinExistence type="predicted"/>